<keyword evidence="3" id="KW-0963">Cytoplasm</keyword>
<keyword evidence="2 3" id="KW-0067">ATP-binding</keyword>
<dbReference type="Proteomes" id="UP001285921">
    <property type="component" value="Unassembled WGS sequence"/>
</dbReference>
<dbReference type="EC" id="2.7.1.24" evidence="3 4"/>
<keyword evidence="3" id="KW-0173">Coenzyme A biosynthesis</keyword>
<feature type="binding site" evidence="3">
    <location>
        <begin position="10"/>
        <end position="15"/>
    </location>
    <ligand>
        <name>ATP</name>
        <dbReference type="ChEBI" id="CHEBI:30616"/>
    </ligand>
</feature>
<comment type="similarity">
    <text evidence="3">Belongs to the CoaE family.</text>
</comment>
<dbReference type="EMBL" id="BTCL01000003">
    <property type="protein sequence ID" value="GMK43875.1"/>
    <property type="molecule type" value="Genomic_DNA"/>
</dbReference>
<evidence type="ECO:0000313" key="5">
    <source>
        <dbReference type="EMBL" id="GMK43875.1"/>
    </source>
</evidence>
<organism evidence="5 6">
    <name type="scientific">Paenibacillus glycanilyticus</name>
    <dbReference type="NCBI Taxonomy" id="126569"/>
    <lineage>
        <taxon>Bacteria</taxon>
        <taxon>Bacillati</taxon>
        <taxon>Bacillota</taxon>
        <taxon>Bacilli</taxon>
        <taxon>Bacillales</taxon>
        <taxon>Paenibacillaceae</taxon>
        <taxon>Paenibacillus</taxon>
    </lineage>
</organism>
<comment type="catalytic activity">
    <reaction evidence="3">
        <text>3'-dephospho-CoA + ATP = ADP + CoA + H(+)</text>
        <dbReference type="Rhea" id="RHEA:18245"/>
        <dbReference type="ChEBI" id="CHEBI:15378"/>
        <dbReference type="ChEBI" id="CHEBI:30616"/>
        <dbReference type="ChEBI" id="CHEBI:57287"/>
        <dbReference type="ChEBI" id="CHEBI:57328"/>
        <dbReference type="ChEBI" id="CHEBI:456216"/>
        <dbReference type="EC" id="2.7.1.24"/>
    </reaction>
</comment>
<comment type="pathway">
    <text evidence="3">Cofactor biosynthesis; coenzyme A biosynthesis; CoA from (R)-pantothenate: step 5/5.</text>
</comment>
<proteinExistence type="inferred from homology"/>
<evidence type="ECO:0000256" key="1">
    <source>
        <dbReference type="ARBA" id="ARBA00022741"/>
    </source>
</evidence>
<dbReference type="SUPFAM" id="SSF52540">
    <property type="entry name" value="P-loop containing nucleoside triphosphate hydrolases"/>
    <property type="match status" value="1"/>
</dbReference>
<dbReference type="PROSITE" id="PS51219">
    <property type="entry name" value="DPCK"/>
    <property type="match status" value="1"/>
</dbReference>
<accession>A0ABQ6NIA7</accession>
<name>A0ABQ6NIA7_9BACL</name>
<keyword evidence="1 3" id="KW-0547">Nucleotide-binding</keyword>
<dbReference type="InterPro" id="IPR001977">
    <property type="entry name" value="Depp_CoAkinase"/>
</dbReference>
<dbReference type="PANTHER" id="PTHR10695:SF46">
    <property type="entry name" value="BIFUNCTIONAL COENZYME A SYNTHASE-RELATED"/>
    <property type="match status" value="1"/>
</dbReference>
<dbReference type="GO" id="GO:0016301">
    <property type="term" value="F:kinase activity"/>
    <property type="evidence" value="ECO:0007669"/>
    <property type="project" value="UniProtKB-KW"/>
</dbReference>
<reference evidence="5 6" key="1">
    <citation type="submission" date="2023-05" db="EMBL/GenBank/DDBJ databases">
        <title>Draft genome of Paenibacillus sp. CCS26.</title>
        <authorList>
            <person name="Akita H."/>
            <person name="Shinto Y."/>
            <person name="Kimura Z."/>
        </authorList>
    </citation>
    <scope>NUCLEOTIDE SEQUENCE [LARGE SCALE GENOMIC DNA]</scope>
    <source>
        <strain evidence="5 6">CCS26</strain>
    </source>
</reference>
<comment type="subcellular location">
    <subcellularLocation>
        <location evidence="3">Cytoplasm</location>
    </subcellularLocation>
</comment>
<keyword evidence="3 5" id="KW-0418">Kinase</keyword>
<evidence type="ECO:0000313" key="6">
    <source>
        <dbReference type="Proteomes" id="UP001285921"/>
    </source>
</evidence>
<keyword evidence="3" id="KW-0808">Transferase</keyword>
<comment type="function">
    <text evidence="3">Catalyzes the phosphorylation of the 3'-hydroxyl group of dephosphocoenzyme A to form coenzyme A.</text>
</comment>
<gene>
    <name evidence="3 5" type="primary">coaE</name>
    <name evidence="5" type="ORF">PghCCS26_10020</name>
</gene>
<dbReference type="PANTHER" id="PTHR10695">
    <property type="entry name" value="DEPHOSPHO-COA KINASE-RELATED"/>
    <property type="match status" value="1"/>
</dbReference>
<evidence type="ECO:0000256" key="3">
    <source>
        <dbReference type="HAMAP-Rule" id="MF_00376"/>
    </source>
</evidence>
<dbReference type="NCBIfam" id="TIGR00152">
    <property type="entry name" value="dephospho-CoA kinase"/>
    <property type="match status" value="1"/>
</dbReference>
<sequence length="198" mass="22092">MKIGLTGGIATGKSTVAAMLVERGAMLVDADQVAREVVMPGEPALEAVASAFGQAVIHTDGTLDRKALGGIVFNNRDLLAQLENILHPAIRNRMQQRIRQYEEQNPRQLVVADIPLLYETGQEKLYDGVMVVYVPQELQLKRLMERNGIAEEEAQRRIGLQMDIEQKRGRADWVIDNSGSLDETRRQVGDFWKSKGLP</sequence>
<keyword evidence="6" id="KW-1185">Reference proteome</keyword>
<dbReference type="RefSeq" id="WP_317979019.1">
    <property type="nucleotide sequence ID" value="NZ_BTCL01000003.1"/>
</dbReference>
<protein>
    <recommendedName>
        <fullName evidence="3 4">Dephospho-CoA kinase</fullName>
        <ecNumber evidence="3 4">2.7.1.24</ecNumber>
    </recommendedName>
    <alternativeName>
        <fullName evidence="3">Dephosphocoenzyme A kinase</fullName>
    </alternativeName>
</protein>
<dbReference type="Pfam" id="PF01121">
    <property type="entry name" value="CoaE"/>
    <property type="match status" value="1"/>
</dbReference>
<dbReference type="InterPro" id="IPR027417">
    <property type="entry name" value="P-loop_NTPase"/>
</dbReference>
<evidence type="ECO:0000256" key="4">
    <source>
        <dbReference type="NCBIfam" id="TIGR00152"/>
    </source>
</evidence>
<comment type="caution">
    <text evidence="5">The sequence shown here is derived from an EMBL/GenBank/DDBJ whole genome shotgun (WGS) entry which is preliminary data.</text>
</comment>
<evidence type="ECO:0000256" key="2">
    <source>
        <dbReference type="ARBA" id="ARBA00022840"/>
    </source>
</evidence>
<dbReference type="CDD" id="cd02022">
    <property type="entry name" value="DPCK"/>
    <property type="match status" value="1"/>
</dbReference>
<dbReference type="Gene3D" id="3.40.50.300">
    <property type="entry name" value="P-loop containing nucleotide triphosphate hydrolases"/>
    <property type="match status" value="1"/>
</dbReference>
<dbReference type="HAMAP" id="MF_00376">
    <property type="entry name" value="Dephospho_CoA_kinase"/>
    <property type="match status" value="1"/>
</dbReference>